<proteinExistence type="predicted"/>
<name>F3CJQ2_PSESG</name>
<evidence type="ECO:0000313" key="1">
    <source>
        <dbReference type="EMBL" id="EGH19494.1"/>
    </source>
</evidence>
<comment type="caution">
    <text evidence="1">The sequence shown here is derived from an EMBL/GenBank/DDBJ whole genome shotgun (WGS) entry which is preliminary data.</text>
</comment>
<accession>F3CJQ2</accession>
<organism evidence="1 2">
    <name type="scientific">Pseudomonas savastanoi pv. glycinea str. race 4</name>
    <dbReference type="NCBI Taxonomy" id="875330"/>
    <lineage>
        <taxon>Bacteria</taxon>
        <taxon>Pseudomonadati</taxon>
        <taxon>Pseudomonadota</taxon>
        <taxon>Gammaproteobacteria</taxon>
        <taxon>Pseudomonadales</taxon>
        <taxon>Pseudomonadaceae</taxon>
        <taxon>Pseudomonas</taxon>
    </lineage>
</organism>
<protein>
    <submittedName>
        <fullName evidence="1">Uncharacterized protein</fullName>
    </submittedName>
</protein>
<evidence type="ECO:0000313" key="2">
    <source>
        <dbReference type="Proteomes" id="UP000005466"/>
    </source>
</evidence>
<dbReference type="Proteomes" id="UP000005466">
    <property type="component" value="Unassembled WGS sequence"/>
</dbReference>
<reference evidence="1 2" key="1">
    <citation type="journal article" date="2011" name="PLoS Pathog.">
        <title>Dynamic evolution of pathogenicity revealed by sequencing and comparative genomics of 19 Pseudomonas syringae isolates.</title>
        <authorList>
            <person name="Baltrus D.A."/>
            <person name="Nishimura M.T."/>
            <person name="Romanchuk A."/>
            <person name="Chang J.H."/>
            <person name="Mukhtar M.S."/>
            <person name="Cherkis K."/>
            <person name="Roach J."/>
            <person name="Grant S.R."/>
            <person name="Jones C.D."/>
            <person name="Dangl J.L."/>
        </authorList>
    </citation>
    <scope>NUCLEOTIDE SEQUENCE [LARGE SCALE GENOMIC DNA]</scope>
    <source>
        <strain evidence="2">race 4</strain>
    </source>
</reference>
<feature type="non-terminal residue" evidence="1">
    <location>
        <position position="34"/>
    </location>
</feature>
<dbReference type="AlphaFoldDB" id="F3CJQ2"/>
<sequence>MKTTLDGTFVGLQRGNGIHQAHTFGIREKTYGLK</sequence>
<dbReference type="EMBL" id="ADWY01004174">
    <property type="protein sequence ID" value="EGH19494.1"/>
    <property type="molecule type" value="Genomic_DNA"/>
</dbReference>
<gene>
    <name evidence="1" type="ORF">Pgy4_41634</name>
</gene>